<reference evidence="2 3" key="2">
    <citation type="journal article" date="2017" name="Front. Plant Sci.">
        <title>Gene Classification and Mining of Molecular Markers Useful in Red Clover (Trifolium pratense) Breeding.</title>
        <authorList>
            <person name="Istvanek J."/>
            <person name="Dluhosova J."/>
            <person name="Dluhos P."/>
            <person name="Patkova L."/>
            <person name="Nedelnik J."/>
            <person name="Repkova J."/>
        </authorList>
    </citation>
    <scope>NUCLEOTIDE SEQUENCE [LARGE SCALE GENOMIC DNA]</scope>
    <source>
        <strain evidence="3">cv. Tatra</strain>
        <tissue evidence="2">Young leaves</tissue>
    </source>
</reference>
<dbReference type="STRING" id="57577.A0A2K3LVD8"/>
<sequence length="87" mass="9409">AVSAIDTSGISLFKELKATMEKKGVELVLVNPLAEVIEKLKKADESNTFIRADNLFLTVGEAVASLSSTMKTQSTTTEEAHTIVPHY</sequence>
<dbReference type="Pfam" id="PF01740">
    <property type="entry name" value="STAS"/>
    <property type="match status" value="1"/>
</dbReference>
<accession>A0A2K3LVD8</accession>
<protein>
    <submittedName>
        <fullName evidence="2">Putative sulfate transporter 3.3-like protein</fullName>
    </submittedName>
</protein>
<evidence type="ECO:0000313" key="2">
    <source>
        <dbReference type="EMBL" id="PNX82495.1"/>
    </source>
</evidence>
<evidence type="ECO:0000259" key="1">
    <source>
        <dbReference type="PROSITE" id="PS50801"/>
    </source>
</evidence>
<gene>
    <name evidence="2" type="ORF">L195_g038524</name>
</gene>
<proteinExistence type="predicted"/>
<feature type="domain" description="STAS" evidence="1">
    <location>
        <begin position="1"/>
        <end position="66"/>
    </location>
</feature>
<dbReference type="ExpressionAtlas" id="A0A2K3LVD8">
    <property type="expression patterns" value="baseline"/>
</dbReference>
<comment type="caution">
    <text evidence="2">The sequence shown here is derived from an EMBL/GenBank/DDBJ whole genome shotgun (WGS) entry which is preliminary data.</text>
</comment>
<name>A0A2K3LVD8_TRIPR</name>
<dbReference type="Gene3D" id="3.30.750.24">
    <property type="entry name" value="STAS domain"/>
    <property type="match status" value="1"/>
</dbReference>
<feature type="non-terminal residue" evidence="2">
    <location>
        <position position="1"/>
    </location>
</feature>
<dbReference type="InterPro" id="IPR002645">
    <property type="entry name" value="STAS_dom"/>
</dbReference>
<reference evidence="2 3" key="1">
    <citation type="journal article" date="2014" name="Am. J. Bot.">
        <title>Genome assembly and annotation for red clover (Trifolium pratense; Fabaceae).</title>
        <authorList>
            <person name="Istvanek J."/>
            <person name="Jaros M."/>
            <person name="Krenek A."/>
            <person name="Repkova J."/>
        </authorList>
    </citation>
    <scope>NUCLEOTIDE SEQUENCE [LARGE SCALE GENOMIC DNA]</scope>
    <source>
        <strain evidence="3">cv. Tatra</strain>
        <tissue evidence="2">Young leaves</tissue>
    </source>
</reference>
<dbReference type="InterPro" id="IPR036513">
    <property type="entry name" value="STAS_dom_sf"/>
</dbReference>
<dbReference type="EMBL" id="ASHM01042123">
    <property type="protein sequence ID" value="PNX82495.1"/>
    <property type="molecule type" value="Genomic_DNA"/>
</dbReference>
<evidence type="ECO:0000313" key="3">
    <source>
        <dbReference type="Proteomes" id="UP000236291"/>
    </source>
</evidence>
<dbReference type="Proteomes" id="UP000236291">
    <property type="component" value="Unassembled WGS sequence"/>
</dbReference>
<dbReference type="SUPFAM" id="SSF52091">
    <property type="entry name" value="SpoIIaa-like"/>
    <property type="match status" value="1"/>
</dbReference>
<dbReference type="PROSITE" id="PS50801">
    <property type="entry name" value="STAS"/>
    <property type="match status" value="1"/>
</dbReference>
<dbReference type="AlphaFoldDB" id="A0A2K3LVD8"/>
<organism evidence="2 3">
    <name type="scientific">Trifolium pratense</name>
    <name type="common">Red clover</name>
    <dbReference type="NCBI Taxonomy" id="57577"/>
    <lineage>
        <taxon>Eukaryota</taxon>
        <taxon>Viridiplantae</taxon>
        <taxon>Streptophyta</taxon>
        <taxon>Embryophyta</taxon>
        <taxon>Tracheophyta</taxon>
        <taxon>Spermatophyta</taxon>
        <taxon>Magnoliopsida</taxon>
        <taxon>eudicotyledons</taxon>
        <taxon>Gunneridae</taxon>
        <taxon>Pentapetalae</taxon>
        <taxon>rosids</taxon>
        <taxon>fabids</taxon>
        <taxon>Fabales</taxon>
        <taxon>Fabaceae</taxon>
        <taxon>Papilionoideae</taxon>
        <taxon>50 kb inversion clade</taxon>
        <taxon>NPAAA clade</taxon>
        <taxon>Hologalegina</taxon>
        <taxon>IRL clade</taxon>
        <taxon>Trifolieae</taxon>
        <taxon>Trifolium</taxon>
    </lineage>
</organism>